<keyword evidence="3" id="KW-0813">Transport</keyword>
<feature type="transmembrane region" description="Helical" evidence="14">
    <location>
        <begin position="160"/>
        <end position="181"/>
    </location>
</feature>
<protein>
    <submittedName>
        <fullName evidence="15">Na+/solute symporter</fullName>
    </submittedName>
</protein>
<keyword evidence="9" id="KW-0406">Ion transport</keyword>
<dbReference type="PANTHER" id="PTHR48086">
    <property type="entry name" value="SODIUM/PROLINE SYMPORTER-RELATED"/>
    <property type="match status" value="1"/>
</dbReference>
<feature type="transmembrane region" description="Helical" evidence="14">
    <location>
        <begin position="40"/>
        <end position="58"/>
    </location>
</feature>
<evidence type="ECO:0000256" key="2">
    <source>
        <dbReference type="ARBA" id="ARBA00006434"/>
    </source>
</evidence>
<feature type="transmembrane region" description="Helical" evidence="14">
    <location>
        <begin position="130"/>
        <end position="154"/>
    </location>
</feature>
<keyword evidence="4" id="KW-1003">Cell membrane</keyword>
<evidence type="ECO:0000256" key="12">
    <source>
        <dbReference type="ARBA" id="ARBA00033708"/>
    </source>
</evidence>
<evidence type="ECO:0000256" key="11">
    <source>
        <dbReference type="ARBA" id="ARBA00023201"/>
    </source>
</evidence>
<evidence type="ECO:0000256" key="3">
    <source>
        <dbReference type="ARBA" id="ARBA00022448"/>
    </source>
</evidence>
<dbReference type="Pfam" id="PF00474">
    <property type="entry name" value="SSF"/>
    <property type="match status" value="1"/>
</dbReference>
<feature type="transmembrane region" description="Helical" evidence="14">
    <location>
        <begin position="193"/>
        <end position="211"/>
    </location>
</feature>
<keyword evidence="5 14" id="KW-0812">Transmembrane</keyword>
<dbReference type="CDD" id="cd10322">
    <property type="entry name" value="SLC5sbd"/>
    <property type="match status" value="1"/>
</dbReference>
<comment type="catalytic activity">
    <reaction evidence="12">
        <text>L-proline(in) + Na(+)(in) = L-proline(out) + Na(+)(out)</text>
        <dbReference type="Rhea" id="RHEA:28967"/>
        <dbReference type="ChEBI" id="CHEBI:29101"/>
        <dbReference type="ChEBI" id="CHEBI:60039"/>
    </reaction>
</comment>
<dbReference type="PROSITE" id="PS50283">
    <property type="entry name" value="NA_SOLUT_SYMP_3"/>
    <property type="match status" value="1"/>
</dbReference>
<dbReference type="AlphaFoldDB" id="E3CZD7"/>
<evidence type="ECO:0000256" key="14">
    <source>
        <dbReference type="SAM" id="Phobius"/>
    </source>
</evidence>
<evidence type="ECO:0000256" key="6">
    <source>
        <dbReference type="ARBA" id="ARBA00022847"/>
    </source>
</evidence>
<feature type="transmembrane region" description="Helical" evidence="14">
    <location>
        <begin position="271"/>
        <end position="297"/>
    </location>
</feature>
<evidence type="ECO:0000256" key="13">
    <source>
        <dbReference type="RuleBase" id="RU362091"/>
    </source>
</evidence>
<dbReference type="InterPro" id="IPR050277">
    <property type="entry name" value="Sodium:Solute_Symporter"/>
</dbReference>
<sequence>MGGAEVELTWLLSGIAVWFAAGSALSAYARRRTGSGVVEYFLAGRGIGGVVSALTYSATTYSAFMMVGLVGLTYKSGAAAIGFELTYLLGTVVLLSVFGPRFWAAGRRFDLVSPGELLSLRYGDKRVGGAAAALCLVMLLPYAAVQLMGIGYLLNTLSGGGLPFAMGVLLAAGIAFAYSWWAGMRSVAWTDALQSGIMLVASVLLVLFLQTRMLPGGLGGALTARPELLRATWSFPLFLGLALPWAFFAVTNPQVVQRLYIPKDPASLRRMVLLFAAFGLAYTLLCGYLGLAAGVALPGLANPDGAMPELLSRVPGPLALVVALSIMAAAVSTLNSIVLTLSSQVGRDLARALSPSMGDARELAWGKGAIPVITLACIAFALARPGLIAVLSAMASGGLLVQLPAVTGAFFWRRGTRAGALASLLGGAAVVGALSAAGWKPLGHWPGIWGLAVATGLYVGVSLLTRPDPGAAAFHDGVEEDLKVHFGL</sequence>
<dbReference type="HOGENOM" id="CLU_018808_15_0_0"/>
<evidence type="ECO:0000256" key="1">
    <source>
        <dbReference type="ARBA" id="ARBA00004651"/>
    </source>
</evidence>
<dbReference type="GO" id="GO:0006814">
    <property type="term" value="P:sodium ion transport"/>
    <property type="evidence" value="ECO:0007669"/>
    <property type="project" value="UniProtKB-KW"/>
</dbReference>
<dbReference type="GO" id="GO:0005886">
    <property type="term" value="C:plasma membrane"/>
    <property type="evidence" value="ECO:0007669"/>
    <property type="project" value="UniProtKB-SubCell"/>
</dbReference>
<dbReference type="EMBL" id="CM001022">
    <property type="protein sequence ID" value="EFQ24634.1"/>
    <property type="molecule type" value="Genomic_DNA"/>
</dbReference>
<comment type="subcellular location">
    <subcellularLocation>
        <location evidence="1">Cell membrane</location>
        <topology evidence="1">Multi-pass membrane protein</topology>
    </subcellularLocation>
</comment>
<dbReference type="Gene3D" id="1.20.1730.10">
    <property type="entry name" value="Sodium/glucose cotransporter"/>
    <property type="match status" value="1"/>
</dbReference>
<evidence type="ECO:0000313" key="16">
    <source>
        <dbReference type="Proteomes" id="UP000005096"/>
    </source>
</evidence>
<gene>
    <name evidence="15" type="ORF">Apau_2224</name>
</gene>
<keyword evidence="16" id="KW-1185">Reference proteome</keyword>
<reference evidence="15 16" key="1">
    <citation type="journal article" date="2010" name="Stand. Genomic Sci.">
        <title>Non-contiguous finished genome sequence of Aminomonas paucivorans type strain (GLU-3).</title>
        <authorList>
            <person name="Pitluck S."/>
            <person name="Yasawong M."/>
            <person name="Held B."/>
            <person name="Lapidus A."/>
            <person name="Nolan M."/>
            <person name="Copeland A."/>
            <person name="Lucas S."/>
            <person name="Del Rio T.G."/>
            <person name="Tice H."/>
            <person name="Cheng J.F."/>
            <person name="Chertkov O."/>
            <person name="Goodwin L."/>
            <person name="Tapia R."/>
            <person name="Han C."/>
            <person name="Liolios K."/>
            <person name="Ivanova N."/>
            <person name="Mavromatis K."/>
            <person name="Ovchinnikova G."/>
            <person name="Pati A."/>
            <person name="Chen A."/>
            <person name="Palaniappan K."/>
            <person name="Land M."/>
            <person name="Hauser L."/>
            <person name="Chang Y.J."/>
            <person name="Jeffries C.D."/>
            <person name="Pukall R."/>
            <person name="Spring S."/>
            <person name="Rohde M."/>
            <person name="Sikorski J."/>
            <person name="Goker M."/>
            <person name="Woyke T."/>
            <person name="Bristow J."/>
            <person name="Eisen J.A."/>
            <person name="Markowitz V."/>
            <person name="Hugenholtz P."/>
            <person name="Kyrpides N.C."/>
            <person name="Klenk H.P."/>
        </authorList>
    </citation>
    <scope>NUCLEOTIDE SEQUENCE [LARGE SCALE GENOMIC DNA]</scope>
    <source>
        <strain evidence="15 16">DSM 12260</strain>
    </source>
</reference>
<dbReference type="eggNOG" id="COG0591">
    <property type="taxonomic scope" value="Bacteria"/>
</dbReference>
<feature type="transmembrane region" description="Helical" evidence="14">
    <location>
        <begin position="231"/>
        <end position="250"/>
    </location>
</feature>
<feature type="transmembrane region" description="Helical" evidence="14">
    <location>
        <begin position="6"/>
        <end position="28"/>
    </location>
</feature>
<feature type="transmembrane region" description="Helical" evidence="14">
    <location>
        <begin position="445"/>
        <end position="464"/>
    </location>
</feature>
<dbReference type="OrthoDB" id="9810181at2"/>
<keyword evidence="7 14" id="KW-1133">Transmembrane helix</keyword>
<evidence type="ECO:0000256" key="9">
    <source>
        <dbReference type="ARBA" id="ARBA00023065"/>
    </source>
</evidence>
<keyword evidence="11" id="KW-0739">Sodium transport</keyword>
<dbReference type="Proteomes" id="UP000005096">
    <property type="component" value="Chromosome"/>
</dbReference>
<evidence type="ECO:0000256" key="8">
    <source>
        <dbReference type="ARBA" id="ARBA00023053"/>
    </source>
</evidence>
<organism evidence="15 16">
    <name type="scientific">Aminomonas paucivorans DSM 12260</name>
    <dbReference type="NCBI Taxonomy" id="584708"/>
    <lineage>
        <taxon>Bacteria</taxon>
        <taxon>Thermotogati</taxon>
        <taxon>Synergistota</taxon>
        <taxon>Synergistia</taxon>
        <taxon>Synergistales</taxon>
        <taxon>Synergistaceae</taxon>
        <taxon>Aminomonas</taxon>
    </lineage>
</organism>
<evidence type="ECO:0000256" key="5">
    <source>
        <dbReference type="ARBA" id="ARBA00022692"/>
    </source>
</evidence>
<dbReference type="GO" id="GO:0015293">
    <property type="term" value="F:symporter activity"/>
    <property type="evidence" value="ECO:0007669"/>
    <property type="project" value="UniProtKB-KW"/>
</dbReference>
<keyword evidence="10 14" id="KW-0472">Membrane</keyword>
<evidence type="ECO:0000256" key="10">
    <source>
        <dbReference type="ARBA" id="ARBA00023136"/>
    </source>
</evidence>
<dbReference type="InterPro" id="IPR001734">
    <property type="entry name" value="Na/solute_symporter"/>
</dbReference>
<feature type="transmembrane region" description="Helical" evidence="14">
    <location>
        <begin position="388"/>
        <end position="412"/>
    </location>
</feature>
<dbReference type="PANTHER" id="PTHR48086:SF3">
    <property type="entry name" value="SODIUM_PROLINE SYMPORTER"/>
    <property type="match status" value="1"/>
</dbReference>
<evidence type="ECO:0000313" key="15">
    <source>
        <dbReference type="EMBL" id="EFQ24634.1"/>
    </source>
</evidence>
<dbReference type="STRING" id="584708.Apau_2224"/>
<evidence type="ECO:0000256" key="7">
    <source>
        <dbReference type="ARBA" id="ARBA00022989"/>
    </source>
</evidence>
<keyword evidence="6" id="KW-0769">Symport</keyword>
<keyword evidence="8" id="KW-0915">Sodium</keyword>
<dbReference type="InterPro" id="IPR038377">
    <property type="entry name" value="Na/Glc_symporter_sf"/>
</dbReference>
<dbReference type="PaxDb" id="584708-Apau_2224"/>
<evidence type="ECO:0000256" key="4">
    <source>
        <dbReference type="ARBA" id="ARBA00022475"/>
    </source>
</evidence>
<proteinExistence type="inferred from homology"/>
<feature type="transmembrane region" description="Helical" evidence="14">
    <location>
        <begin position="363"/>
        <end position="382"/>
    </location>
</feature>
<name>E3CZD7_9BACT</name>
<accession>E3CZD7</accession>
<comment type="similarity">
    <text evidence="2 13">Belongs to the sodium:solute symporter (SSF) (TC 2.A.21) family.</text>
</comment>
<feature type="transmembrane region" description="Helical" evidence="14">
    <location>
        <begin position="419"/>
        <end position="439"/>
    </location>
</feature>
<feature type="transmembrane region" description="Helical" evidence="14">
    <location>
        <begin position="78"/>
        <end position="98"/>
    </location>
</feature>
<feature type="transmembrane region" description="Helical" evidence="14">
    <location>
        <begin position="317"/>
        <end position="342"/>
    </location>
</feature>